<keyword evidence="2" id="KW-0472">Membrane</keyword>
<dbReference type="PANTHER" id="PTHR34196">
    <property type="entry name" value="OS02G0697700 PROTEIN"/>
    <property type="match status" value="1"/>
</dbReference>
<feature type="compositionally biased region" description="Polar residues" evidence="1">
    <location>
        <begin position="107"/>
        <end position="117"/>
    </location>
</feature>
<dbReference type="Proteomes" id="UP000594638">
    <property type="component" value="Unassembled WGS sequence"/>
</dbReference>
<evidence type="ECO:0000313" key="3">
    <source>
        <dbReference type="Proteomes" id="UP000594638"/>
    </source>
</evidence>
<dbReference type="Gramene" id="OE9A070077T1">
    <property type="protein sequence ID" value="OE9A070077C1"/>
    <property type="gene ID" value="OE9A070077"/>
</dbReference>
<accession>A0A8S0SAE8</accession>
<evidence type="ECO:0000256" key="1">
    <source>
        <dbReference type="SAM" id="MobiDB-lite"/>
    </source>
</evidence>
<proteinExistence type="predicted"/>
<dbReference type="EMBL" id="CACTIH010004134">
    <property type="protein sequence ID" value="CAA2989676.1"/>
    <property type="molecule type" value="Genomic_DNA"/>
</dbReference>
<name>A0A8S0SAE8_OLEEU</name>
<dbReference type="OrthoDB" id="1909326at2759"/>
<gene>
    <name evidence="2" type="ORF">OLEA9_A070077</name>
</gene>
<keyword evidence="3" id="KW-1185">Reference proteome</keyword>
<protein>
    <submittedName>
        <fullName evidence="2">Cystic fibrosis transmembrane conductance regulator</fullName>
    </submittedName>
</protein>
<organism evidence="2 3">
    <name type="scientific">Olea europaea subsp. europaea</name>
    <dbReference type="NCBI Taxonomy" id="158383"/>
    <lineage>
        <taxon>Eukaryota</taxon>
        <taxon>Viridiplantae</taxon>
        <taxon>Streptophyta</taxon>
        <taxon>Embryophyta</taxon>
        <taxon>Tracheophyta</taxon>
        <taxon>Spermatophyta</taxon>
        <taxon>Magnoliopsida</taxon>
        <taxon>eudicotyledons</taxon>
        <taxon>Gunneridae</taxon>
        <taxon>Pentapetalae</taxon>
        <taxon>asterids</taxon>
        <taxon>lamiids</taxon>
        <taxon>Lamiales</taxon>
        <taxon>Oleaceae</taxon>
        <taxon>Oleeae</taxon>
        <taxon>Olea</taxon>
    </lineage>
</organism>
<reference evidence="2 3" key="1">
    <citation type="submission" date="2019-12" db="EMBL/GenBank/DDBJ databases">
        <authorList>
            <person name="Alioto T."/>
            <person name="Alioto T."/>
            <person name="Gomez Garrido J."/>
        </authorList>
    </citation>
    <scope>NUCLEOTIDE SEQUENCE [LARGE SCALE GENOMIC DNA]</scope>
</reference>
<sequence length="153" mass="16569">MVGIFSRFSISKAGHRRAQSALDQREVLPPSSEATTAVTLATAASTATHGNEVAVQFKPVEYPAEPPDNDQPVHCPLPEPSILNDGRIWKERVSSGVQRRADLPVMQEQTPLASESTPGLKPRRPSNRVILPSTSAPEHSILELLEECNISGN</sequence>
<dbReference type="PANTHER" id="PTHR34196:SF2">
    <property type="entry name" value="OS02G0697700 PROTEIN"/>
    <property type="match status" value="1"/>
</dbReference>
<feature type="region of interest" description="Disordered" evidence="1">
    <location>
        <begin position="94"/>
        <end position="134"/>
    </location>
</feature>
<comment type="caution">
    <text evidence="2">The sequence shown here is derived from an EMBL/GenBank/DDBJ whole genome shotgun (WGS) entry which is preliminary data.</text>
</comment>
<dbReference type="AlphaFoldDB" id="A0A8S0SAE8"/>
<keyword evidence="2" id="KW-0812">Transmembrane</keyword>
<evidence type="ECO:0000313" key="2">
    <source>
        <dbReference type="EMBL" id="CAA2989676.1"/>
    </source>
</evidence>